<evidence type="ECO:0000259" key="1">
    <source>
        <dbReference type="Pfam" id="PF06568"/>
    </source>
</evidence>
<gene>
    <name evidence="2" type="ORF">HK439_08570</name>
</gene>
<proteinExistence type="predicted"/>
<evidence type="ECO:0000313" key="2">
    <source>
        <dbReference type="EMBL" id="MBD1546313.1"/>
    </source>
</evidence>
<name>A0A926NZS6_9HYPH</name>
<dbReference type="Proteomes" id="UP000598467">
    <property type="component" value="Unassembled WGS sequence"/>
</dbReference>
<reference evidence="2" key="1">
    <citation type="submission" date="2020-05" db="EMBL/GenBank/DDBJ databases">
        <title>Identification of trans-AT polyketide cluster in two marine bacteria, producers of a novel glutaramide-containing polyketide sesbanimide D and analogs.</title>
        <authorList>
            <person name="Kacar D."/>
            <person name="Rodriguez P."/>
            <person name="Canedo L."/>
            <person name="Gonzalez E."/>
            <person name="Galan B."/>
            <person name="De La Calle F."/>
            <person name="Garcia J.L."/>
        </authorList>
    </citation>
    <scope>NUCLEOTIDE SEQUENCE</scope>
    <source>
        <strain evidence="2">PHM038</strain>
    </source>
</reference>
<protein>
    <submittedName>
        <fullName evidence="2">DUF1127 domain-containing protein</fullName>
    </submittedName>
</protein>
<dbReference type="EMBL" id="JABFCZ010000008">
    <property type="protein sequence ID" value="MBD1546313.1"/>
    <property type="molecule type" value="Genomic_DNA"/>
</dbReference>
<dbReference type="Pfam" id="PF06568">
    <property type="entry name" value="YjiS-like"/>
    <property type="match status" value="1"/>
</dbReference>
<feature type="domain" description="YjiS-like" evidence="1">
    <location>
        <begin position="5"/>
        <end position="40"/>
    </location>
</feature>
<accession>A0A926NZS6</accession>
<dbReference type="InterPro" id="IPR009506">
    <property type="entry name" value="YjiS-like"/>
</dbReference>
<comment type="caution">
    <text evidence="2">The sequence shown here is derived from an EMBL/GenBank/DDBJ whole genome shotgun (WGS) entry which is preliminary data.</text>
</comment>
<dbReference type="RefSeq" id="WP_190290986.1">
    <property type="nucleotide sequence ID" value="NZ_JABFCZ010000008.1"/>
</dbReference>
<sequence length="49" mass="5939">MLDQVVRHYRNWKQYRSTYDELSRMSNRELADIGISRCDIARYARMAAK</sequence>
<organism evidence="2 3">
    <name type="scientific">Roseibium aggregatum</name>
    <dbReference type="NCBI Taxonomy" id="187304"/>
    <lineage>
        <taxon>Bacteria</taxon>
        <taxon>Pseudomonadati</taxon>
        <taxon>Pseudomonadota</taxon>
        <taxon>Alphaproteobacteria</taxon>
        <taxon>Hyphomicrobiales</taxon>
        <taxon>Stappiaceae</taxon>
        <taxon>Roseibium</taxon>
    </lineage>
</organism>
<evidence type="ECO:0000313" key="3">
    <source>
        <dbReference type="Proteomes" id="UP000598467"/>
    </source>
</evidence>
<dbReference type="AlphaFoldDB" id="A0A926NZS6"/>